<dbReference type="Gene3D" id="2.60.120.260">
    <property type="entry name" value="Galactose-binding domain-like"/>
    <property type="match status" value="1"/>
</dbReference>
<feature type="domain" description="F5/8 type C" evidence="1">
    <location>
        <begin position="204"/>
        <end position="349"/>
    </location>
</feature>
<evidence type="ECO:0000313" key="2">
    <source>
        <dbReference type="EMBL" id="MDQ0545321.1"/>
    </source>
</evidence>
<dbReference type="AlphaFoldDB" id="A0AAJ1TR63"/>
<dbReference type="InterPro" id="IPR006342">
    <property type="entry name" value="FkbM_mtfrase"/>
</dbReference>
<gene>
    <name evidence="2" type="ORF">QO001_004264</name>
</gene>
<evidence type="ECO:0000259" key="1">
    <source>
        <dbReference type="PROSITE" id="PS50022"/>
    </source>
</evidence>
<keyword evidence="2" id="KW-0808">Transferase</keyword>
<dbReference type="InterPro" id="IPR053188">
    <property type="entry name" value="FkbM_Methyltransferase"/>
</dbReference>
<evidence type="ECO:0000313" key="3">
    <source>
        <dbReference type="Proteomes" id="UP001223420"/>
    </source>
</evidence>
<dbReference type="PANTHER" id="PTHR36973">
    <property type="entry name" value="SLL1456 PROTEIN-RELATED"/>
    <property type="match status" value="1"/>
</dbReference>
<dbReference type="RefSeq" id="WP_230367100.1">
    <property type="nucleotide sequence ID" value="NZ_JAJALK010000009.1"/>
</dbReference>
<dbReference type="GO" id="GO:0032259">
    <property type="term" value="P:methylation"/>
    <property type="evidence" value="ECO:0007669"/>
    <property type="project" value="UniProtKB-KW"/>
</dbReference>
<dbReference type="Pfam" id="PF05050">
    <property type="entry name" value="Methyltransf_21"/>
    <property type="match status" value="1"/>
</dbReference>
<dbReference type="SUPFAM" id="SSF53335">
    <property type="entry name" value="S-adenosyl-L-methionine-dependent methyltransferases"/>
    <property type="match status" value="1"/>
</dbReference>
<dbReference type="Pfam" id="PF22633">
    <property type="entry name" value="F5_F8_type_C_2"/>
    <property type="match status" value="1"/>
</dbReference>
<dbReference type="EMBL" id="JAUSWL010000008">
    <property type="protein sequence ID" value="MDQ0545321.1"/>
    <property type="molecule type" value="Genomic_DNA"/>
</dbReference>
<name>A0AAJ1TR63_9HYPH</name>
<dbReference type="SUPFAM" id="SSF49785">
    <property type="entry name" value="Galactose-binding domain-like"/>
    <property type="match status" value="1"/>
</dbReference>
<reference evidence="2" key="1">
    <citation type="submission" date="2023-07" db="EMBL/GenBank/DDBJ databases">
        <title>Genomic Encyclopedia of Type Strains, Phase IV (KMG-IV): sequencing the most valuable type-strain genomes for metagenomic binning, comparative biology and taxonomic classification.</title>
        <authorList>
            <person name="Goeker M."/>
        </authorList>
    </citation>
    <scope>NUCLEOTIDE SEQUENCE</scope>
    <source>
        <strain evidence="2">DSM 19569</strain>
    </source>
</reference>
<dbReference type="PROSITE" id="PS50022">
    <property type="entry name" value="FA58C_3"/>
    <property type="match status" value="1"/>
</dbReference>
<dbReference type="InterPro" id="IPR000421">
    <property type="entry name" value="FA58C"/>
</dbReference>
<organism evidence="2 3">
    <name type="scientific">Methylobacterium brachiatum</name>
    <dbReference type="NCBI Taxonomy" id="269660"/>
    <lineage>
        <taxon>Bacteria</taxon>
        <taxon>Pseudomonadati</taxon>
        <taxon>Pseudomonadota</taxon>
        <taxon>Alphaproteobacteria</taxon>
        <taxon>Hyphomicrobiales</taxon>
        <taxon>Methylobacteriaceae</taxon>
        <taxon>Methylobacterium</taxon>
    </lineage>
</organism>
<protein>
    <submittedName>
        <fullName evidence="2">FkbM family methyltransferase</fullName>
    </submittedName>
</protein>
<accession>A0AAJ1TR63</accession>
<dbReference type="Gene3D" id="3.40.50.150">
    <property type="entry name" value="Vaccinia Virus protein VP39"/>
    <property type="match status" value="1"/>
</dbReference>
<proteinExistence type="predicted"/>
<comment type="caution">
    <text evidence="2">The sequence shown here is derived from an EMBL/GenBank/DDBJ whole genome shotgun (WGS) entry which is preliminary data.</text>
</comment>
<dbReference type="InterPro" id="IPR008979">
    <property type="entry name" value="Galactose-bd-like_sf"/>
</dbReference>
<dbReference type="Proteomes" id="UP001223420">
    <property type="component" value="Unassembled WGS sequence"/>
</dbReference>
<keyword evidence="2" id="KW-0489">Methyltransferase</keyword>
<dbReference type="InterPro" id="IPR029063">
    <property type="entry name" value="SAM-dependent_MTases_sf"/>
</dbReference>
<dbReference type="GO" id="GO:0008171">
    <property type="term" value="F:O-methyltransferase activity"/>
    <property type="evidence" value="ECO:0007669"/>
    <property type="project" value="TreeGrafter"/>
</dbReference>
<dbReference type="NCBIfam" id="TIGR01444">
    <property type="entry name" value="fkbM_fam"/>
    <property type="match status" value="1"/>
</dbReference>
<sequence>MNRAGHWVESILHVGANEGQERHDYAANGASPCLYVEPVDGAFAILEANLAGMPFHRAIRAVCAERTGEEVMFNVASNGGQSSSLLALGAHADHHPDIVYTGAQRMVTTTVDRIVAEHSPGRVPNLLVIDAQGSDLRVLQGATQTLPALDGVYIEVSESPLYEGGCTLDEVTGFLRGFDLRLRWLNLDAAGHGEAFYCRPKPAVSMPEYDGVVSEGRPAAQSSLCEWSYFDAANGPQGGVDGPLTGRPGFHTDIEDAPWWQVDLEAVRALNEVRVFNRMDCARERSRTLRVLLSDDGETWRCVHDQGGRTFGGADGRPLQVRLAGERARYVRLQLAERAFLHLDKVRVF</sequence>
<dbReference type="PANTHER" id="PTHR36973:SF4">
    <property type="entry name" value="NODULATION PROTEIN"/>
    <property type="match status" value="1"/>
</dbReference>